<feature type="compositionally biased region" description="Polar residues" evidence="1">
    <location>
        <begin position="220"/>
        <end position="229"/>
    </location>
</feature>
<dbReference type="Pfam" id="PF03004">
    <property type="entry name" value="Transposase_24"/>
    <property type="match status" value="1"/>
</dbReference>
<dbReference type="Proteomes" id="UP000652761">
    <property type="component" value="Unassembled WGS sequence"/>
</dbReference>
<name>A0A843USW3_COLES</name>
<dbReference type="EMBL" id="NMUH01000786">
    <property type="protein sequence ID" value="MQL84790.1"/>
    <property type="molecule type" value="Genomic_DNA"/>
</dbReference>
<dbReference type="OrthoDB" id="629495at2759"/>
<dbReference type="InterPro" id="IPR004252">
    <property type="entry name" value="Probable_transposase_24"/>
</dbReference>
<evidence type="ECO:0000313" key="3">
    <source>
        <dbReference type="Proteomes" id="UP000652761"/>
    </source>
</evidence>
<proteinExistence type="predicted"/>
<comment type="caution">
    <text evidence="2">The sequence shown here is derived from an EMBL/GenBank/DDBJ whole genome shotgun (WGS) entry which is preliminary data.</text>
</comment>
<evidence type="ECO:0000256" key="1">
    <source>
        <dbReference type="SAM" id="MobiDB-lite"/>
    </source>
</evidence>
<gene>
    <name evidence="2" type="ORF">Taro_017285</name>
</gene>
<feature type="region of interest" description="Disordered" evidence="1">
    <location>
        <begin position="1"/>
        <end position="81"/>
    </location>
</feature>
<reference evidence="2" key="1">
    <citation type="submission" date="2017-07" db="EMBL/GenBank/DDBJ databases">
        <title>Taro Niue Genome Assembly and Annotation.</title>
        <authorList>
            <person name="Atibalentja N."/>
            <person name="Keating K."/>
            <person name="Fields C.J."/>
        </authorList>
    </citation>
    <scope>NUCLEOTIDE SEQUENCE</scope>
    <source>
        <strain evidence="2">Niue_2</strain>
        <tissue evidence="2">Leaf</tissue>
    </source>
</reference>
<organism evidence="2 3">
    <name type="scientific">Colocasia esculenta</name>
    <name type="common">Wild taro</name>
    <name type="synonym">Arum esculentum</name>
    <dbReference type="NCBI Taxonomy" id="4460"/>
    <lineage>
        <taxon>Eukaryota</taxon>
        <taxon>Viridiplantae</taxon>
        <taxon>Streptophyta</taxon>
        <taxon>Embryophyta</taxon>
        <taxon>Tracheophyta</taxon>
        <taxon>Spermatophyta</taxon>
        <taxon>Magnoliopsida</taxon>
        <taxon>Liliopsida</taxon>
        <taxon>Araceae</taxon>
        <taxon>Aroideae</taxon>
        <taxon>Colocasieae</taxon>
        <taxon>Colocasia</taxon>
    </lineage>
</organism>
<keyword evidence="3" id="KW-1185">Reference proteome</keyword>
<sequence length="378" mass="41700">MVRGGRSRTVSTSIGRGSASPSMTGTASPSTLVVPATGTASPSTTRVAPPFPSSSPPDVESQHPAADEEGPQLLGRQPCWISGGKIDPGSASRYITTLVHAHIPGPVDAWREFPVPVRDLLFDMFTRRFAFTRPEDLPRARAVWESTAQTNLRKSMWEARDKAMKTTDNRDPMAWLDYGPVWLRRDYWESLYERWATGPWQERSQAAKRNRSTHPEKNVHTSGSVSYATHSQKLHHELERAPTFRELFDRTHKRKGTEDYVSESARTIVDDGGSPYRGHSSARLDLEAWVDAAGGPRKGRVYGFGDSLDTTPVLSSYASSVAPPAYASSSAAPPGSGVEEIRTLIREELREELRTHIGDIVQQLISTMQGVRPSQPAP</sequence>
<protein>
    <submittedName>
        <fullName evidence="2">Uncharacterized protein</fullName>
    </submittedName>
</protein>
<feature type="region of interest" description="Disordered" evidence="1">
    <location>
        <begin position="202"/>
        <end position="229"/>
    </location>
</feature>
<dbReference type="AlphaFoldDB" id="A0A843USW3"/>
<accession>A0A843USW3</accession>
<evidence type="ECO:0000313" key="2">
    <source>
        <dbReference type="EMBL" id="MQL84790.1"/>
    </source>
</evidence>
<feature type="compositionally biased region" description="Polar residues" evidence="1">
    <location>
        <begin position="8"/>
        <end position="31"/>
    </location>
</feature>